<protein>
    <submittedName>
        <fullName evidence="6">DNA-binding transcriptional regulator, LysR family</fullName>
    </submittedName>
</protein>
<dbReference type="PROSITE" id="PS50931">
    <property type="entry name" value="HTH_LYSR"/>
    <property type="match status" value="1"/>
</dbReference>
<evidence type="ECO:0000256" key="1">
    <source>
        <dbReference type="ARBA" id="ARBA00009437"/>
    </source>
</evidence>
<dbReference type="RefSeq" id="WP_090685641.1">
    <property type="nucleotide sequence ID" value="NZ_FNCJ01000006.1"/>
</dbReference>
<keyword evidence="3 6" id="KW-0238">DNA-binding</keyword>
<dbReference type="InterPro" id="IPR036388">
    <property type="entry name" value="WH-like_DNA-bd_sf"/>
</dbReference>
<name>A0A1G7YZV4_9BURK</name>
<dbReference type="AlphaFoldDB" id="A0A1G7YZV4"/>
<evidence type="ECO:0000256" key="2">
    <source>
        <dbReference type="ARBA" id="ARBA00023015"/>
    </source>
</evidence>
<dbReference type="InterPro" id="IPR000847">
    <property type="entry name" value="LysR_HTH_N"/>
</dbReference>
<dbReference type="GO" id="GO:0003700">
    <property type="term" value="F:DNA-binding transcription factor activity"/>
    <property type="evidence" value="ECO:0007669"/>
    <property type="project" value="InterPro"/>
</dbReference>
<dbReference type="PANTHER" id="PTHR30537">
    <property type="entry name" value="HTH-TYPE TRANSCRIPTIONAL REGULATOR"/>
    <property type="match status" value="1"/>
</dbReference>
<accession>A0A1G7YZV4</accession>
<keyword evidence="2" id="KW-0805">Transcription regulation</keyword>
<dbReference type="GO" id="GO:0043565">
    <property type="term" value="F:sequence-specific DNA binding"/>
    <property type="evidence" value="ECO:0007669"/>
    <property type="project" value="TreeGrafter"/>
</dbReference>
<comment type="similarity">
    <text evidence="1">Belongs to the LysR transcriptional regulatory family.</text>
</comment>
<dbReference type="Gene3D" id="1.10.10.10">
    <property type="entry name" value="Winged helix-like DNA-binding domain superfamily/Winged helix DNA-binding domain"/>
    <property type="match status" value="1"/>
</dbReference>
<evidence type="ECO:0000313" key="6">
    <source>
        <dbReference type="EMBL" id="SDH01907.1"/>
    </source>
</evidence>
<evidence type="ECO:0000313" key="7">
    <source>
        <dbReference type="Proteomes" id="UP000199706"/>
    </source>
</evidence>
<feature type="domain" description="HTH lysR-type" evidence="5">
    <location>
        <begin position="5"/>
        <end position="62"/>
    </location>
</feature>
<evidence type="ECO:0000256" key="4">
    <source>
        <dbReference type="ARBA" id="ARBA00023163"/>
    </source>
</evidence>
<dbReference type="InterPro" id="IPR036390">
    <property type="entry name" value="WH_DNA-bd_sf"/>
</dbReference>
<keyword evidence="4" id="KW-0804">Transcription</keyword>
<dbReference type="PANTHER" id="PTHR30537:SF58">
    <property type="entry name" value="HTH-TYPE TRANSCRIPTIONAL REGULATOR PERR"/>
    <property type="match status" value="1"/>
</dbReference>
<dbReference type="GO" id="GO:0006351">
    <property type="term" value="P:DNA-templated transcription"/>
    <property type="evidence" value="ECO:0007669"/>
    <property type="project" value="TreeGrafter"/>
</dbReference>
<organism evidence="6 7">
    <name type="scientific">Paraburkholderia phenazinium</name>
    <dbReference type="NCBI Taxonomy" id="60549"/>
    <lineage>
        <taxon>Bacteria</taxon>
        <taxon>Pseudomonadati</taxon>
        <taxon>Pseudomonadota</taxon>
        <taxon>Betaproteobacteria</taxon>
        <taxon>Burkholderiales</taxon>
        <taxon>Burkholderiaceae</taxon>
        <taxon>Paraburkholderia</taxon>
    </lineage>
</organism>
<dbReference type="OrthoDB" id="8591238at2"/>
<dbReference type="InterPro" id="IPR005119">
    <property type="entry name" value="LysR_subst-bd"/>
</dbReference>
<evidence type="ECO:0000256" key="3">
    <source>
        <dbReference type="ARBA" id="ARBA00023125"/>
    </source>
</evidence>
<dbReference type="EMBL" id="FNCJ01000006">
    <property type="protein sequence ID" value="SDH01907.1"/>
    <property type="molecule type" value="Genomic_DNA"/>
</dbReference>
<evidence type="ECO:0000259" key="5">
    <source>
        <dbReference type="PROSITE" id="PS50931"/>
    </source>
</evidence>
<dbReference type="Pfam" id="PF00126">
    <property type="entry name" value="HTH_1"/>
    <property type="match status" value="1"/>
</dbReference>
<dbReference type="Proteomes" id="UP000199706">
    <property type="component" value="Unassembled WGS sequence"/>
</dbReference>
<reference evidence="6 7" key="1">
    <citation type="submission" date="2016-10" db="EMBL/GenBank/DDBJ databases">
        <authorList>
            <person name="de Groot N.N."/>
        </authorList>
    </citation>
    <scope>NUCLEOTIDE SEQUENCE [LARGE SCALE GENOMIC DNA]</scope>
    <source>
        <strain evidence="6 7">LMG 2247</strain>
    </source>
</reference>
<dbReference type="Pfam" id="PF03466">
    <property type="entry name" value="LysR_substrate"/>
    <property type="match status" value="1"/>
</dbReference>
<dbReference type="SUPFAM" id="SSF53850">
    <property type="entry name" value="Periplasmic binding protein-like II"/>
    <property type="match status" value="1"/>
</dbReference>
<sequence>MRKLPSLQALRAFEAAARLQSFLLAAEELHLTPSAISHQVRGLEAYFEHKLFNRSNRRVELTDSGGRLLATLSTAFDMIEEVCRDLSPKAAAESLSVHCTPSFASKWLGPRLPAFMREYPSLTIRMSSSAEPVDLLKEEGLDVAIAYGSVRAQAGVVIEALGAERTAPLASPKLVGERFEREDIAKLTLIESKLNPVRWREWFKQNGLKMPDKPQPSFDRAALVLAAAVDGLGVALESVRFAERELASGELVIVGEGLYSPIERETHFFCYRAADRSSRKIQQFHDWLLRESRALSRDD</sequence>
<dbReference type="InterPro" id="IPR058163">
    <property type="entry name" value="LysR-type_TF_proteobact-type"/>
</dbReference>
<dbReference type="FunFam" id="1.10.10.10:FF:000038">
    <property type="entry name" value="Glycine cleavage system transcriptional activator"/>
    <property type="match status" value="1"/>
</dbReference>
<dbReference type="SUPFAM" id="SSF46785">
    <property type="entry name" value="Winged helix' DNA-binding domain"/>
    <property type="match status" value="1"/>
</dbReference>
<gene>
    <name evidence="6" type="ORF">SAMN05216466_106383</name>
</gene>
<proteinExistence type="inferred from homology"/>
<dbReference type="Gene3D" id="3.40.190.10">
    <property type="entry name" value="Periplasmic binding protein-like II"/>
    <property type="match status" value="2"/>
</dbReference>